<name>A0ABP8WTS1_9MICC</name>
<keyword evidence="3" id="KW-1185">Reference proteome</keyword>
<dbReference type="Pfam" id="PF02467">
    <property type="entry name" value="Whib"/>
    <property type="match status" value="1"/>
</dbReference>
<organism evidence="2 3">
    <name type="scientific">Kocuria gwangalliensis</name>
    <dbReference type="NCBI Taxonomy" id="501592"/>
    <lineage>
        <taxon>Bacteria</taxon>
        <taxon>Bacillati</taxon>
        <taxon>Actinomycetota</taxon>
        <taxon>Actinomycetes</taxon>
        <taxon>Micrococcales</taxon>
        <taxon>Micrococcaceae</taxon>
        <taxon>Kocuria</taxon>
    </lineage>
</organism>
<evidence type="ECO:0000313" key="2">
    <source>
        <dbReference type="EMBL" id="GAA4695175.1"/>
    </source>
</evidence>
<evidence type="ECO:0000259" key="1">
    <source>
        <dbReference type="PROSITE" id="PS51674"/>
    </source>
</evidence>
<feature type="domain" description="4Fe-4S Wbl-type" evidence="1">
    <location>
        <begin position="32"/>
        <end position="90"/>
    </location>
</feature>
<sequence length="98" mass="10974">MVQRVSSKRARLAYQQFMRHLAAYLDCPEQIPCLGRNRDDWTNDQDQHAIARAVAGCRTCPLLTECRQYAKASLEPAGVWGAVPAHVRRPIVAKLDAA</sequence>
<dbReference type="InterPro" id="IPR034768">
    <property type="entry name" value="4FE4S_WBL"/>
</dbReference>
<gene>
    <name evidence="2" type="ORF">GCM10025781_11080</name>
</gene>
<dbReference type="PROSITE" id="PS51674">
    <property type="entry name" value="4FE4S_WBL"/>
    <property type="match status" value="1"/>
</dbReference>
<protein>
    <recommendedName>
        <fullName evidence="1">4Fe-4S Wbl-type domain-containing protein</fullName>
    </recommendedName>
</protein>
<accession>A0ABP8WTS1</accession>
<dbReference type="Proteomes" id="UP001501446">
    <property type="component" value="Unassembled WGS sequence"/>
</dbReference>
<comment type="caution">
    <text evidence="2">The sequence shown here is derived from an EMBL/GenBank/DDBJ whole genome shotgun (WGS) entry which is preliminary data.</text>
</comment>
<evidence type="ECO:0000313" key="3">
    <source>
        <dbReference type="Proteomes" id="UP001501446"/>
    </source>
</evidence>
<dbReference type="RefSeq" id="WP_345310846.1">
    <property type="nucleotide sequence ID" value="NZ_BAABLN010000010.1"/>
</dbReference>
<reference evidence="3" key="1">
    <citation type="journal article" date="2019" name="Int. J. Syst. Evol. Microbiol.">
        <title>The Global Catalogue of Microorganisms (GCM) 10K type strain sequencing project: providing services to taxonomists for standard genome sequencing and annotation.</title>
        <authorList>
            <consortium name="The Broad Institute Genomics Platform"/>
            <consortium name="The Broad Institute Genome Sequencing Center for Infectious Disease"/>
            <person name="Wu L."/>
            <person name="Ma J."/>
        </authorList>
    </citation>
    <scope>NUCLEOTIDE SEQUENCE [LARGE SCALE GENOMIC DNA]</scope>
    <source>
        <strain evidence="3">JCM 18958</strain>
    </source>
</reference>
<proteinExistence type="predicted"/>
<dbReference type="EMBL" id="BAABLN010000010">
    <property type="protein sequence ID" value="GAA4695175.1"/>
    <property type="molecule type" value="Genomic_DNA"/>
</dbReference>